<proteinExistence type="predicted"/>
<organism evidence="2 3">
    <name type="scientific">Mucuna pruriens</name>
    <name type="common">Velvet bean</name>
    <name type="synonym">Dolichos pruriens</name>
    <dbReference type="NCBI Taxonomy" id="157652"/>
    <lineage>
        <taxon>Eukaryota</taxon>
        <taxon>Viridiplantae</taxon>
        <taxon>Streptophyta</taxon>
        <taxon>Embryophyta</taxon>
        <taxon>Tracheophyta</taxon>
        <taxon>Spermatophyta</taxon>
        <taxon>Magnoliopsida</taxon>
        <taxon>eudicotyledons</taxon>
        <taxon>Gunneridae</taxon>
        <taxon>Pentapetalae</taxon>
        <taxon>rosids</taxon>
        <taxon>fabids</taxon>
        <taxon>Fabales</taxon>
        <taxon>Fabaceae</taxon>
        <taxon>Papilionoideae</taxon>
        <taxon>50 kb inversion clade</taxon>
        <taxon>NPAAA clade</taxon>
        <taxon>indigoferoid/millettioid clade</taxon>
        <taxon>Phaseoleae</taxon>
        <taxon>Mucuna</taxon>
    </lineage>
</organism>
<dbReference type="AlphaFoldDB" id="A0A371F5A7"/>
<gene>
    <name evidence="2" type="ORF">CR513_46937</name>
</gene>
<keyword evidence="1" id="KW-0812">Transmembrane</keyword>
<feature type="non-terminal residue" evidence="2">
    <location>
        <position position="1"/>
    </location>
</feature>
<evidence type="ECO:0000313" key="2">
    <source>
        <dbReference type="EMBL" id="RDX73459.1"/>
    </source>
</evidence>
<comment type="caution">
    <text evidence="2">The sequence shown here is derived from an EMBL/GenBank/DDBJ whole genome shotgun (WGS) entry which is preliminary data.</text>
</comment>
<sequence>MTVTSTMKVPMKSHKLQAMKSTIVTYHLKETFLWCVVKDGGSSVNVVSCRLVEKHKLLTIPHPKPYKLQWLSAKGELTIYKQVSTRIRVFVMSYLRKSHKFFCEDHGSLIYRLHMIVYPIGFLLSTKAIKKVLLSKKESLLLLLLNVCLVLSFVLEKLPIAFEKLLKGFKDIFPKDMPKDYHPSEGLSIRLISYLDVHYQIA</sequence>
<evidence type="ECO:0000256" key="1">
    <source>
        <dbReference type="SAM" id="Phobius"/>
    </source>
</evidence>
<evidence type="ECO:0000313" key="3">
    <source>
        <dbReference type="Proteomes" id="UP000257109"/>
    </source>
</evidence>
<keyword evidence="3" id="KW-1185">Reference proteome</keyword>
<dbReference type="CDD" id="cd00303">
    <property type="entry name" value="retropepsin_like"/>
    <property type="match status" value="1"/>
</dbReference>
<dbReference type="OrthoDB" id="1747743at2759"/>
<feature type="transmembrane region" description="Helical" evidence="1">
    <location>
        <begin position="141"/>
        <end position="160"/>
    </location>
</feature>
<name>A0A371F5A7_MUCPR</name>
<accession>A0A371F5A7</accession>
<protein>
    <submittedName>
        <fullName evidence="2">Uncharacterized protein</fullName>
    </submittedName>
</protein>
<dbReference type="EMBL" id="QJKJ01010520">
    <property type="protein sequence ID" value="RDX73459.1"/>
    <property type="molecule type" value="Genomic_DNA"/>
</dbReference>
<dbReference type="Proteomes" id="UP000257109">
    <property type="component" value="Unassembled WGS sequence"/>
</dbReference>
<reference evidence="2" key="1">
    <citation type="submission" date="2018-05" db="EMBL/GenBank/DDBJ databases">
        <title>Draft genome of Mucuna pruriens seed.</title>
        <authorList>
            <person name="Nnadi N.E."/>
            <person name="Vos R."/>
            <person name="Hasami M.H."/>
            <person name="Devisetty U.K."/>
            <person name="Aguiy J.C."/>
        </authorList>
    </citation>
    <scope>NUCLEOTIDE SEQUENCE [LARGE SCALE GENOMIC DNA]</scope>
    <source>
        <strain evidence="2">JCA_2017</strain>
    </source>
</reference>
<keyword evidence="1" id="KW-1133">Transmembrane helix</keyword>
<keyword evidence="1" id="KW-0472">Membrane</keyword>